<proteinExistence type="predicted"/>
<dbReference type="AlphaFoldDB" id="A0A5C6UYM3"/>
<protein>
    <submittedName>
        <fullName evidence="1">Uncharacterized protein</fullName>
    </submittedName>
</protein>
<keyword evidence="2" id="KW-1185">Reference proteome</keyword>
<organism evidence="1 2">
    <name type="scientific">Luteibaculum oceani</name>
    <dbReference type="NCBI Taxonomy" id="1294296"/>
    <lineage>
        <taxon>Bacteria</taxon>
        <taxon>Pseudomonadati</taxon>
        <taxon>Bacteroidota</taxon>
        <taxon>Flavobacteriia</taxon>
        <taxon>Flavobacteriales</taxon>
        <taxon>Luteibaculaceae</taxon>
        <taxon>Luteibaculum</taxon>
    </lineage>
</organism>
<accession>A0A5C6UYM3</accession>
<dbReference type="OrthoDB" id="1452960at2"/>
<comment type="caution">
    <text evidence="1">The sequence shown here is derived from an EMBL/GenBank/DDBJ whole genome shotgun (WGS) entry which is preliminary data.</text>
</comment>
<dbReference type="Proteomes" id="UP000321168">
    <property type="component" value="Unassembled WGS sequence"/>
</dbReference>
<evidence type="ECO:0000313" key="2">
    <source>
        <dbReference type="Proteomes" id="UP000321168"/>
    </source>
</evidence>
<name>A0A5C6UYM3_9FLAO</name>
<dbReference type="RefSeq" id="WP_147014539.1">
    <property type="nucleotide sequence ID" value="NZ_VORB01000006.1"/>
</dbReference>
<gene>
    <name evidence="1" type="ORF">FRX97_07270</name>
</gene>
<evidence type="ECO:0000313" key="1">
    <source>
        <dbReference type="EMBL" id="TXC78512.1"/>
    </source>
</evidence>
<sequence>MKNLVFLLLSFIVWSCKGQEQTNTNPENPKGSWSVNKKYDENGNLISYDSTYFFSSHQKWEGDFQNVDSLFRSFGWNKMGLDTQLFFGSPEFHMPNIFQDFFDRQDQFLKDFIQRSDSLHRRWMDEMCRHEIPPGKRNKTKQI</sequence>
<dbReference type="EMBL" id="VORB01000006">
    <property type="protein sequence ID" value="TXC78512.1"/>
    <property type="molecule type" value="Genomic_DNA"/>
</dbReference>
<reference evidence="1 2" key="1">
    <citation type="submission" date="2019-08" db="EMBL/GenBank/DDBJ databases">
        <title>Genome of Luteibaculum oceani JCM 18817.</title>
        <authorList>
            <person name="Bowman J.P."/>
        </authorList>
    </citation>
    <scope>NUCLEOTIDE SEQUENCE [LARGE SCALE GENOMIC DNA]</scope>
    <source>
        <strain evidence="1 2">JCM 18817</strain>
    </source>
</reference>